<name>A0A8T2NNT0_9TELE</name>
<gene>
    <name evidence="1" type="ORF">JZ751_018788</name>
</gene>
<protein>
    <submittedName>
        <fullName evidence="1">Uncharacterized protein</fullName>
    </submittedName>
</protein>
<dbReference type="Proteomes" id="UP000824540">
    <property type="component" value="Unassembled WGS sequence"/>
</dbReference>
<accession>A0A8T2NNT0</accession>
<evidence type="ECO:0000313" key="2">
    <source>
        <dbReference type="Proteomes" id="UP000824540"/>
    </source>
</evidence>
<evidence type="ECO:0000313" key="1">
    <source>
        <dbReference type="EMBL" id="KAG9341724.1"/>
    </source>
</evidence>
<organism evidence="1 2">
    <name type="scientific">Albula glossodonta</name>
    <name type="common">roundjaw bonefish</name>
    <dbReference type="NCBI Taxonomy" id="121402"/>
    <lineage>
        <taxon>Eukaryota</taxon>
        <taxon>Metazoa</taxon>
        <taxon>Chordata</taxon>
        <taxon>Craniata</taxon>
        <taxon>Vertebrata</taxon>
        <taxon>Euteleostomi</taxon>
        <taxon>Actinopterygii</taxon>
        <taxon>Neopterygii</taxon>
        <taxon>Teleostei</taxon>
        <taxon>Albuliformes</taxon>
        <taxon>Albulidae</taxon>
        <taxon>Albula</taxon>
    </lineage>
</organism>
<proteinExistence type="predicted"/>
<dbReference type="EMBL" id="JAFBMS010000033">
    <property type="protein sequence ID" value="KAG9341724.1"/>
    <property type="molecule type" value="Genomic_DNA"/>
</dbReference>
<sequence length="102" mass="11304">MGVGDYGGGEFFGLGDKCLQVALHLPTRVWRCQPAQLLLAVGKLKTHLLLPHAVRQAPSHPIQEVLKWESPELRQPYMPQEPRKLVVVLQLHHQGAAASTLT</sequence>
<keyword evidence="2" id="KW-1185">Reference proteome</keyword>
<reference evidence="1" key="1">
    <citation type="thesis" date="2021" institute="BYU ScholarsArchive" country="Provo, UT, USA">
        <title>Applications of and Algorithms for Genome Assembly and Genomic Analyses with an Emphasis on Marine Teleosts.</title>
        <authorList>
            <person name="Pickett B.D."/>
        </authorList>
    </citation>
    <scope>NUCLEOTIDE SEQUENCE</scope>
    <source>
        <strain evidence="1">HI-2016</strain>
    </source>
</reference>
<comment type="caution">
    <text evidence="1">The sequence shown here is derived from an EMBL/GenBank/DDBJ whole genome shotgun (WGS) entry which is preliminary data.</text>
</comment>
<dbReference type="AlphaFoldDB" id="A0A8T2NNT0"/>